<dbReference type="InterPro" id="IPR002060">
    <property type="entry name" value="Squ/phyt_synthse"/>
</dbReference>
<dbReference type="InterPro" id="IPR008949">
    <property type="entry name" value="Isoprenoid_synthase_dom_sf"/>
</dbReference>
<protein>
    <recommendedName>
        <fullName evidence="3">Phytoene synthase</fullName>
    </recommendedName>
</protein>
<dbReference type="PANTHER" id="PTHR31480">
    <property type="entry name" value="BIFUNCTIONAL LYCOPENE CYCLASE/PHYTOENE SYNTHASE"/>
    <property type="match status" value="1"/>
</dbReference>
<name>A0ABP6N442_9ACTN</name>
<keyword evidence="2" id="KW-1185">Reference proteome</keyword>
<organism evidence="1 2">
    <name type="scientific">Streptomyces rameus</name>
    <dbReference type="NCBI Taxonomy" id="68261"/>
    <lineage>
        <taxon>Bacteria</taxon>
        <taxon>Bacillati</taxon>
        <taxon>Actinomycetota</taxon>
        <taxon>Actinomycetes</taxon>
        <taxon>Kitasatosporales</taxon>
        <taxon>Streptomycetaceae</taxon>
        <taxon>Streptomyces</taxon>
    </lineage>
</organism>
<sequence>MMVVPSASYRAVLDRAGVHEPSMRSTYQDIARKVRRLEPPYYAATRLLAPSWLQPHILCVYAFAHATDTAADSGPVAGRAHRFHAWDTAVRAALADRRTDDPRLAALLHTLERTGLPETWVGTFVDGMAGDLGYRDFGSEAGFQAYVDRVSHPLMLLLSGVHPGCRTREVVRALRDAAEAAQRIDCLSDLADDVRAGRPCLPHTGWQLRGQIELARQALGRARDILPFLPPELVPVMTAFLDVHTLQLRAVERAGPRLTRTTVRPPLLASLKVLLSARRQHMKGALS</sequence>
<evidence type="ECO:0008006" key="3">
    <source>
        <dbReference type="Google" id="ProtNLM"/>
    </source>
</evidence>
<evidence type="ECO:0000313" key="2">
    <source>
        <dbReference type="Proteomes" id="UP001500893"/>
    </source>
</evidence>
<dbReference type="EMBL" id="BAAAVM010000026">
    <property type="protein sequence ID" value="GAA3135854.1"/>
    <property type="molecule type" value="Genomic_DNA"/>
</dbReference>
<gene>
    <name evidence="1" type="ORF">GCM10010521_22420</name>
</gene>
<dbReference type="Proteomes" id="UP001500893">
    <property type="component" value="Unassembled WGS sequence"/>
</dbReference>
<dbReference type="SUPFAM" id="SSF48576">
    <property type="entry name" value="Terpenoid synthases"/>
    <property type="match status" value="1"/>
</dbReference>
<proteinExistence type="predicted"/>
<accession>A0ABP6N442</accession>
<evidence type="ECO:0000313" key="1">
    <source>
        <dbReference type="EMBL" id="GAA3135854.1"/>
    </source>
</evidence>
<dbReference type="Gene3D" id="1.10.600.10">
    <property type="entry name" value="Farnesyl Diphosphate Synthase"/>
    <property type="match status" value="1"/>
</dbReference>
<comment type="caution">
    <text evidence="1">The sequence shown here is derived from an EMBL/GenBank/DDBJ whole genome shotgun (WGS) entry which is preliminary data.</text>
</comment>
<reference evidence="2" key="1">
    <citation type="journal article" date="2019" name="Int. J. Syst. Evol. Microbiol.">
        <title>The Global Catalogue of Microorganisms (GCM) 10K type strain sequencing project: providing services to taxonomists for standard genome sequencing and annotation.</title>
        <authorList>
            <consortium name="The Broad Institute Genomics Platform"/>
            <consortium name="The Broad Institute Genome Sequencing Center for Infectious Disease"/>
            <person name="Wu L."/>
            <person name="Ma J."/>
        </authorList>
    </citation>
    <scope>NUCLEOTIDE SEQUENCE [LARGE SCALE GENOMIC DNA]</scope>
    <source>
        <strain evidence="2">JCM 11574</strain>
    </source>
</reference>
<dbReference type="Pfam" id="PF00494">
    <property type="entry name" value="SQS_PSY"/>
    <property type="match status" value="1"/>
</dbReference>